<accession>A0A068NX50</accession>
<reference evidence="3 4" key="1">
    <citation type="journal article" date="2014" name="PLoS ONE">
        <title>The first complete genome sequence of the class fimbriimonadia in the phylum armatimonadetes.</title>
        <authorList>
            <person name="Hu Z.Y."/>
            <person name="Wang Y.Z."/>
            <person name="Im W.T."/>
            <person name="Wang S.Y."/>
            <person name="Zhao G.P."/>
            <person name="Zheng H.J."/>
            <person name="Quan Z.X."/>
        </authorList>
    </citation>
    <scope>NUCLEOTIDE SEQUENCE [LARGE SCALE GENOMIC DNA]</scope>
    <source>
        <strain evidence="3">Gsoil 348</strain>
    </source>
</reference>
<dbReference type="EMBL" id="CP007139">
    <property type="protein sequence ID" value="AIE87937.1"/>
    <property type="molecule type" value="Genomic_DNA"/>
</dbReference>
<keyword evidence="2" id="KW-0472">Membrane</keyword>
<proteinExistence type="predicted"/>
<keyword evidence="2" id="KW-0812">Transmembrane</keyword>
<dbReference type="STRING" id="661478.OP10G_4569"/>
<sequence length="54" mass="5456">MKLNVPTPAIVAIVVVVVLVIGALFMKGAGGEAAAPKPDASRFLPKGVSPMKTP</sequence>
<feature type="transmembrane region" description="Helical" evidence="2">
    <location>
        <begin position="6"/>
        <end position="26"/>
    </location>
</feature>
<organism evidence="3 4">
    <name type="scientific">Fimbriimonas ginsengisoli Gsoil 348</name>
    <dbReference type="NCBI Taxonomy" id="661478"/>
    <lineage>
        <taxon>Bacteria</taxon>
        <taxon>Bacillati</taxon>
        <taxon>Armatimonadota</taxon>
        <taxon>Fimbriimonadia</taxon>
        <taxon>Fimbriimonadales</taxon>
        <taxon>Fimbriimonadaceae</taxon>
        <taxon>Fimbriimonas</taxon>
    </lineage>
</organism>
<keyword evidence="2" id="KW-1133">Transmembrane helix</keyword>
<evidence type="ECO:0000256" key="1">
    <source>
        <dbReference type="SAM" id="MobiDB-lite"/>
    </source>
</evidence>
<evidence type="ECO:0000256" key="2">
    <source>
        <dbReference type="SAM" id="Phobius"/>
    </source>
</evidence>
<gene>
    <name evidence="3" type="ORF">OP10G_4569</name>
</gene>
<dbReference type="RefSeq" id="WP_158409339.1">
    <property type="nucleotide sequence ID" value="NZ_CP007139.1"/>
</dbReference>
<protein>
    <submittedName>
        <fullName evidence="3">Uncharacterized protein</fullName>
    </submittedName>
</protein>
<dbReference type="Proteomes" id="UP000027982">
    <property type="component" value="Chromosome"/>
</dbReference>
<dbReference type="AlphaFoldDB" id="A0A068NX50"/>
<dbReference type="KEGG" id="fgi:OP10G_4569"/>
<dbReference type="HOGENOM" id="CLU_3043618_0_0_0"/>
<name>A0A068NX50_FIMGI</name>
<keyword evidence="4" id="KW-1185">Reference proteome</keyword>
<evidence type="ECO:0000313" key="3">
    <source>
        <dbReference type="EMBL" id="AIE87937.1"/>
    </source>
</evidence>
<feature type="region of interest" description="Disordered" evidence="1">
    <location>
        <begin position="30"/>
        <end position="54"/>
    </location>
</feature>
<evidence type="ECO:0000313" key="4">
    <source>
        <dbReference type="Proteomes" id="UP000027982"/>
    </source>
</evidence>